<dbReference type="Proteomes" id="UP000018731">
    <property type="component" value="Unassembled WGS sequence"/>
</dbReference>
<dbReference type="EMBL" id="AZJI01000007">
    <property type="protein sequence ID" value="ETD22832.1"/>
    <property type="molecule type" value="Genomic_DNA"/>
</dbReference>
<gene>
    <name evidence="1" type="ORF">HMPREF2086_01631</name>
</gene>
<dbReference type="HOGENOM" id="CLU_2697690_0_0_7"/>
<sequence>MTIDLPKEVENFVISEADKENISHSELIQRALAHLAHEKRIQNYKNDIELIKQGKMKMLSAEEVFGNVRKRLKESRKK</sequence>
<proteinExistence type="predicted"/>
<evidence type="ECO:0000313" key="1">
    <source>
        <dbReference type="EMBL" id="ETD22832.1"/>
    </source>
</evidence>
<comment type="caution">
    <text evidence="1">The sequence shown here is derived from an EMBL/GenBank/DDBJ whole genome shotgun (WGS) entry which is preliminary data.</text>
</comment>
<keyword evidence="2" id="KW-1185">Reference proteome</keyword>
<name>V8C6Y3_9HELI</name>
<dbReference type="RefSeq" id="WP_023928380.1">
    <property type="nucleotide sequence ID" value="NZ_KI669455.1"/>
</dbReference>
<reference evidence="1 2" key="1">
    <citation type="journal article" date="2014" name="Genome Announc.">
        <title>Draft genome sequences of six enterohepatic helicobacter species isolated from humans and one from rhesus macaques.</title>
        <authorList>
            <person name="Shen Z."/>
            <person name="Sheh A."/>
            <person name="Young S.K."/>
            <person name="Abouelliel A."/>
            <person name="Ward D.V."/>
            <person name="Earl A.M."/>
            <person name="Fox J.G."/>
        </authorList>
    </citation>
    <scope>NUCLEOTIDE SEQUENCE [LARGE SCALE GENOMIC DNA]</scope>
    <source>
        <strain evidence="1 2">MIT 99-5501</strain>
    </source>
</reference>
<dbReference type="eggNOG" id="ENOG50300FE">
    <property type="taxonomic scope" value="Bacteria"/>
</dbReference>
<dbReference type="STRING" id="1357400.HMPREF2086_01631"/>
<dbReference type="OrthoDB" id="9912659at2"/>
<evidence type="ECO:0000313" key="2">
    <source>
        <dbReference type="Proteomes" id="UP000018731"/>
    </source>
</evidence>
<dbReference type="PATRIC" id="fig|1357400.3.peg.2190"/>
<dbReference type="AlphaFoldDB" id="V8C6Y3"/>
<accession>V8C6Y3</accession>
<organism evidence="1 2">
    <name type="scientific">Helicobacter macacae MIT 99-5501</name>
    <dbReference type="NCBI Taxonomy" id="1357400"/>
    <lineage>
        <taxon>Bacteria</taxon>
        <taxon>Pseudomonadati</taxon>
        <taxon>Campylobacterota</taxon>
        <taxon>Epsilonproteobacteria</taxon>
        <taxon>Campylobacterales</taxon>
        <taxon>Helicobacteraceae</taxon>
        <taxon>Helicobacter</taxon>
    </lineage>
</organism>
<protein>
    <recommendedName>
        <fullName evidence="3">Ribbon-helix-helix protein CopG domain-containing protein</fullName>
    </recommendedName>
</protein>
<evidence type="ECO:0008006" key="3">
    <source>
        <dbReference type="Google" id="ProtNLM"/>
    </source>
</evidence>